<dbReference type="SMART" id="SM00457">
    <property type="entry name" value="MACPF"/>
    <property type="match status" value="1"/>
</dbReference>
<evidence type="ECO:0000256" key="1">
    <source>
        <dbReference type="SAM" id="Coils"/>
    </source>
</evidence>
<protein>
    <submittedName>
        <fullName evidence="4">Sporozoite micronemal protein essential for cell traversal</fullName>
    </submittedName>
</protein>
<dbReference type="PROSITE" id="PS51412">
    <property type="entry name" value="MACPF_2"/>
    <property type="match status" value="1"/>
</dbReference>
<dbReference type="AlphaFoldDB" id="A0A151LUD3"/>
<dbReference type="PANTHER" id="PTHR19324:SF33">
    <property type="entry name" value="MUCIN-5AC"/>
    <property type="match status" value="1"/>
</dbReference>
<dbReference type="RefSeq" id="XP_018643315.1">
    <property type="nucleotide sequence ID" value="XM_018784153.1"/>
</dbReference>
<comment type="caution">
    <text evidence="4">The sequence shown here is derived from an EMBL/GenBank/DDBJ whole genome shotgun (WGS) entry which is preliminary data.</text>
</comment>
<evidence type="ECO:0000256" key="2">
    <source>
        <dbReference type="SAM" id="MobiDB-lite"/>
    </source>
</evidence>
<name>A0A151LUD3_9APIC</name>
<reference evidence="4 5" key="1">
    <citation type="journal article" date="2016" name="Nat. Commun.">
        <title>Genomes of cryptic chimpanzee Plasmodium species reveal key evolutionary events leading to human malaria.</title>
        <authorList>
            <person name="Sundararaman S.A."/>
            <person name="Plenderleith L.J."/>
            <person name="Liu W."/>
            <person name="Loy D.E."/>
            <person name="Learn G.H."/>
            <person name="Li Y."/>
            <person name="Shaw K.S."/>
            <person name="Ayouba A."/>
            <person name="Peeters M."/>
            <person name="Speede S."/>
            <person name="Shaw G.M."/>
            <person name="Bushman F.D."/>
            <person name="Brisson D."/>
            <person name="Rayner J.C."/>
            <person name="Sharp P.M."/>
            <person name="Hahn B.H."/>
        </authorList>
    </citation>
    <scope>NUCLEOTIDE SEQUENCE [LARGE SCALE GENOMIC DNA]</scope>
    <source>
        <strain evidence="4 5">SY75</strain>
    </source>
</reference>
<dbReference type="VEuPathDB" id="PlasmoDB:PGSY75_0408700"/>
<dbReference type="GeneID" id="29774768"/>
<dbReference type="PANTHER" id="PTHR19324">
    <property type="entry name" value="PERFORIN-LIKE PROTEIN 1"/>
    <property type="match status" value="1"/>
</dbReference>
<dbReference type="InterPro" id="IPR020864">
    <property type="entry name" value="MACPF"/>
</dbReference>
<organism evidence="4 5">
    <name type="scientific">Plasmodium gaboni</name>
    <dbReference type="NCBI Taxonomy" id="647221"/>
    <lineage>
        <taxon>Eukaryota</taxon>
        <taxon>Sar</taxon>
        <taxon>Alveolata</taxon>
        <taxon>Apicomplexa</taxon>
        <taxon>Aconoidasida</taxon>
        <taxon>Haemosporida</taxon>
        <taxon>Plasmodiidae</taxon>
        <taxon>Plasmodium</taxon>
        <taxon>Plasmodium (Laverania)</taxon>
    </lineage>
</organism>
<accession>A0A151LUD3</accession>
<dbReference type="Pfam" id="PF01823">
    <property type="entry name" value="MACPF"/>
    <property type="match status" value="1"/>
</dbReference>
<evidence type="ECO:0000259" key="3">
    <source>
        <dbReference type="PROSITE" id="PS51412"/>
    </source>
</evidence>
<sequence length="815" mass="91359">MKLRILKKHYYVVFILWYLYDISCFKCIRLNHRSIYKNKYKNNVHTGTNENITSIEKYSNVLCNSILCKNDKISSFINQRKNVDEDESENDDMYESTTAGSSSETDEEQNEDSSNDNSDEEQNEDSSNDNSDEENEEQDKKIKHSFNLANESKHTKEEKVKEEKKLKIYDFINDKEKRLNSNREENDEDNEEKDDVDENTLANSNVISKHTSVFPGLYFIGIGYNLLFGNPLGEADSLIDPGYRAQIYLMEWALSKEGIANDLSTLQPLNGWIRKENACSRVESITECSSISDYTKSLSAEAKVSGSYWGLASFSASTGYSSFLHEVTKRSKKTFLVKSNCVKYTIGLPPYIPWDKTTAYKNAVNELPAVFTGLDKDSECPSDVYEENKTKNNCENVSLWMKFFDIYGTHIIYESQLGGKITKIINVSTSSIEQMKKNGVSVKAKIQAQFGFGSAGGSTNVNSSNSSANDEQSYDMNEQLIVIGGNPIKDVTKEENLFEWSKTVTNHPMPINIKLTPISDSFDSDDLKESYDKAIIYYSRLYGLSPHDTMQKDDKDIIKILTNADTVTKNSAPPINAQCPHGKVVMFGFSIKQNFWDNTNALKGYNIEVCEAGSNSCTSKQGSSNKYDTSYLYMECGDQPLPFSEQVISESTSTYNTVKCPNDYSILLGFGISSSSGRINSAEYVFSTPCRPGMKSCSLNMNNNNQKSYIYAVCVDTTIWSGVNNLSLVALDGAHGKVDRSKKYSDGELVGTCPLDGTVLTGFKVEFHTSSPYVQTPFEKCAKSLKACSVHGSGHAIGIQNFKSLFIYMLCKNNK</sequence>
<gene>
    <name evidence="4" type="ORF">PGSY75_0408700</name>
</gene>
<feature type="region of interest" description="Disordered" evidence="2">
    <location>
        <begin position="80"/>
        <end position="160"/>
    </location>
</feature>
<keyword evidence="1" id="KW-0175">Coiled coil</keyword>
<dbReference type="KEGG" id="pgab:PGSY75_0408700"/>
<dbReference type="Proteomes" id="UP000076004">
    <property type="component" value="Unassembled WGS sequence"/>
</dbReference>
<feature type="coiled-coil region" evidence="1">
    <location>
        <begin position="172"/>
        <end position="199"/>
    </location>
</feature>
<dbReference type="EMBL" id="LVLB01000005">
    <property type="protein sequence ID" value="KYO02795.1"/>
    <property type="molecule type" value="Genomic_DNA"/>
</dbReference>
<feature type="compositionally biased region" description="Basic and acidic residues" evidence="2">
    <location>
        <begin position="151"/>
        <end position="160"/>
    </location>
</feature>
<feature type="domain" description="MACPF" evidence="3">
    <location>
        <begin position="203"/>
        <end position="553"/>
    </location>
</feature>
<feature type="compositionally biased region" description="Acidic residues" evidence="2">
    <location>
        <begin position="104"/>
        <end position="137"/>
    </location>
</feature>
<evidence type="ECO:0000313" key="5">
    <source>
        <dbReference type="Proteomes" id="UP000076004"/>
    </source>
</evidence>
<dbReference type="VEuPathDB" id="PlasmoDB:PGABG01_0406800"/>
<feature type="compositionally biased region" description="Acidic residues" evidence="2">
    <location>
        <begin position="84"/>
        <end position="94"/>
    </location>
</feature>
<evidence type="ECO:0000313" key="4">
    <source>
        <dbReference type="EMBL" id="KYO02795.1"/>
    </source>
</evidence>
<proteinExistence type="predicted"/>